<name>A0ABQ9J2U7_9CUCU</name>
<reference evidence="1" key="1">
    <citation type="journal article" date="2023" name="Insect Mol. Biol.">
        <title>Genome sequencing provides insights into the evolution of gene families encoding plant cell wall-degrading enzymes in longhorned beetles.</title>
        <authorList>
            <person name="Shin N.R."/>
            <person name="Okamura Y."/>
            <person name="Kirsch R."/>
            <person name="Pauchet Y."/>
        </authorList>
    </citation>
    <scope>NUCLEOTIDE SEQUENCE</scope>
    <source>
        <strain evidence="1">MMC_N1</strain>
    </source>
</reference>
<sequence length="108" mass="13021">CTMNNCESKRLWSCKYCNKQFTAYEVKTLYDIAYNRSKSVYSENVLLVYFSENAKNYKSSTYGRNILWLSHLDNLRQHRYKQIPQTDRIFEKNRGRISSEKIENIDKE</sequence>
<gene>
    <name evidence="1" type="ORF">NQ317_017462</name>
</gene>
<accession>A0ABQ9J2U7</accession>
<keyword evidence="2" id="KW-1185">Reference proteome</keyword>
<proteinExistence type="predicted"/>
<evidence type="ECO:0000313" key="1">
    <source>
        <dbReference type="EMBL" id="KAJ8971232.1"/>
    </source>
</evidence>
<comment type="caution">
    <text evidence="1">The sequence shown here is derived from an EMBL/GenBank/DDBJ whole genome shotgun (WGS) entry which is preliminary data.</text>
</comment>
<protein>
    <submittedName>
        <fullName evidence="1">Uncharacterized protein</fullName>
    </submittedName>
</protein>
<dbReference type="EMBL" id="JAPWTJ010001509">
    <property type="protein sequence ID" value="KAJ8971232.1"/>
    <property type="molecule type" value="Genomic_DNA"/>
</dbReference>
<organism evidence="1 2">
    <name type="scientific">Molorchus minor</name>
    <dbReference type="NCBI Taxonomy" id="1323400"/>
    <lineage>
        <taxon>Eukaryota</taxon>
        <taxon>Metazoa</taxon>
        <taxon>Ecdysozoa</taxon>
        <taxon>Arthropoda</taxon>
        <taxon>Hexapoda</taxon>
        <taxon>Insecta</taxon>
        <taxon>Pterygota</taxon>
        <taxon>Neoptera</taxon>
        <taxon>Endopterygota</taxon>
        <taxon>Coleoptera</taxon>
        <taxon>Polyphaga</taxon>
        <taxon>Cucujiformia</taxon>
        <taxon>Chrysomeloidea</taxon>
        <taxon>Cerambycidae</taxon>
        <taxon>Lamiinae</taxon>
        <taxon>Monochamini</taxon>
        <taxon>Molorchus</taxon>
    </lineage>
</organism>
<dbReference type="Proteomes" id="UP001162164">
    <property type="component" value="Unassembled WGS sequence"/>
</dbReference>
<feature type="non-terminal residue" evidence="1">
    <location>
        <position position="1"/>
    </location>
</feature>
<evidence type="ECO:0000313" key="2">
    <source>
        <dbReference type="Proteomes" id="UP001162164"/>
    </source>
</evidence>